<dbReference type="InterPro" id="IPR011335">
    <property type="entry name" value="Restrct_endonuc-II-like"/>
</dbReference>
<keyword evidence="1" id="KW-0472">Membrane</keyword>
<evidence type="ECO:0000256" key="1">
    <source>
        <dbReference type="SAM" id="Phobius"/>
    </source>
</evidence>
<keyword evidence="1" id="KW-0812">Transmembrane</keyword>
<keyword evidence="4" id="KW-1185">Reference proteome</keyword>
<evidence type="ECO:0000259" key="2">
    <source>
        <dbReference type="SMART" id="SM00843"/>
    </source>
</evidence>
<reference evidence="3 4" key="1">
    <citation type="journal article" date="2017" name="Genome Announc.">
        <title>Draft Genome Sequence of a Sporulating and Motile Strain of Lachnotalea glycerini Isolated from Water in Quebec City, Canada.</title>
        <authorList>
            <person name="Maheux A.F."/>
            <person name="Boudreau D.K."/>
            <person name="Berube E."/>
            <person name="Boissinot M."/>
            <person name="Raymond F."/>
            <person name="Brodeur S."/>
            <person name="Corbeil J."/>
            <person name="Isabel S."/>
            <person name="Omar R.F."/>
            <person name="Bergeron M.G."/>
        </authorList>
    </citation>
    <scope>NUCLEOTIDE SEQUENCE [LARGE SCALE GENOMIC DNA]</scope>
    <source>
        <strain evidence="3 4">CCRI-19302</strain>
    </source>
</reference>
<dbReference type="Pfam" id="PF04471">
    <property type="entry name" value="Mrr_cat"/>
    <property type="match status" value="1"/>
</dbReference>
<dbReference type="Pfam" id="PF09397">
    <property type="entry name" value="FtsK_gamma"/>
    <property type="match status" value="1"/>
</dbReference>
<feature type="transmembrane region" description="Helical" evidence="1">
    <location>
        <begin position="50"/>
        <end position="75"/>
    </location>
</feature>
<dbReference type="EMBL" id="NOKA02000039">
    <property type="protein sequence ID" value="RDY30356.1"/>
    <property type="molecule type" value="Genomic_DNA"/>
</dbReference>
<gene>
    <name evidence="3" type="ORF">CG710_014950</name>
</gene>
<dbReference type="AlphaFoldDB" id="A0A371JCG1"/>
<protein>
    <recommendedName>
        <fullName evidence="2">FtsK gamma domain-containing protein</fullName>
    </recommendedName>
</protein>
<dbReference type="SMART" id="SM00843">
    <property type="entry name" value="Ftsk_gamma"/>
    <property type="match status" value="1"/>
</dbReference>
<name>A0A371JCG1_9FIRM</name>
<comment type="caution">
    <text evidence="3">The sequence shown here is derived from an EMBL/GenBank/DDBJ whole genome shotgun (WGS) entry which is preliminary data.</text>
</comment>
<dbReference type="InterPro" id="IPR036390">
    <property type="entry name" value="WH_DNA-bd_sf"/>
</dbReference>
<dbReference type="OrthoDB" id="9797274at2"/>
<organism evidence="3 4">
    <name type="scientific">Lachnotalea glycerini</name>
    <dbReference type="NCBI Taxonomy" id="1763509"/>
    <lineage>
        <taxon>Bacteria</taxon>
        <taxon>Bacillati</taxon>
        <taxon>Bacillota</taxon>
        <taxon>Clostridia</taxon>
        <taxon>Lachnospirales</taxon>
        <taxon>Lachnospiraceae</taxon>
        <taxon>Lachnotalea</taxon>
    </lineage>
</organism>
<dbReference type="InterPro" id="IPR011856">
    <property type="entry name" value="tRNA_endonuc-like_dom_sf"/>
</dbReference>
<dbReference type="InterPro" id="IPR007560">
    <property type="entry name" value="Restrct_endonuc_IV_Mrr"/>
</dbReference>
<sequence length="328" mass="38570">MDKKENMEFYKYISKILNNKYRRFLLPLPTLTLMTIFSILTLILNKEYTVWFNLFFILFIYFIVGLPLNIVIFLYNKLRKWIITVPREKMYTRERSLKENDNTSEKIYISTKNVDVMFKEAAKFLISKNKVSIGMLQRAFKISFNRASKIMDQLVKYNIVSEPGWNYNRTVLITLKDFEENFIFTDNKFTSNSAACANYNSKNKERFELYNNKYDYMTGTDFENFCAELLKRNGFYNVKVTKLSSDQGIDILAEQNDVKFGIQCKCYLNNIGNSAVQEAFAGAKFYNRQVAVVLTNQYFTTSAVELAKITNVVLWNRDFLNNLIKNAK</sequence>
<dbReference type="Gene3D" id="3.40.1350.10">
    <property type="match status" value="1"/>
</dbReference>
<accession>A0A371JCG1</accession>
<dbReference type="InterPro" id="IPR018541">
    <property type="entry name" value="Ftsk_gamma"/>
</dbReference>
<dbReference type="GO" id="GO:0009307">
    <property type="term" value="P:DNA restriction-modification system"/>
    <property type="evidence" value="ECO:0007669"/>
    <property type="project" value="InterPro"/>
</dbReference>
<feature type="transmembrane region" description="Helical" evidence="1">
    <location>
        <begin position="21"/>
        <end position="44"/>
    </location>
</feature>
<feature type="domain" description="FtsK gamma" evidence="2">
    <location>
        <begin position="111"/>
        <end position="176"/>
    </location>
</feature>
<dbReference type="InterPro" id="IPR036388">
    <property type="entry name" value="WH-like_DNA-bd_sf"/>
</dbReference>
<dbReference type="SUPFAM" id="SSF46785">
    <property type="entry name" value="Winged helix' DNA-binding domain"/>
    <property type="match status" value="1"/>
</dbReference>
<dbReference type="Gene3D" id="1.10.10.10">
    <property type="entry name" value="Winged helix-like DNA-binding domain superfamily/Winged helix DNA-binding domain"/>
    <property type="match status" value="1"/>
</dbReference>
<dbReference type="InterPro" id="IPR052906">
    <property type="entry name" value="Type_IV_Methyl-Rstrct_Enzyme"/>
</dbReference>
<dbReference type="SUPFAM" id="SSF52980">
    <property type="entry name" value="Restriction endonuclease-like"/>
    <property type="match status" value="1"/>
</dbReference>
<dbReference type="PANTHER" id="PTHR30015">
    <property type="entry name" value="MRR RESTRICTION SYSTEM PROTEIN"/>
    <property type="match status" value="1"/>
</dbReference>
<dbReference type="GO" id="GO:0003677">
    <property type="term" value="F:DNA binding"/>
    <property type="evidence" value="ECO:0007669"/>
    <property type="project" value="InterPro"/>
</dbReference>
<dbReference type="GO" id="GO:0015666">
    <property type="term" value="F:restriction endodeoxyribonuclease activity"/>
    <property type="evidence" value="ECO:0007669"/>
    <property type="project" value="TreeGrafter"/>
</dbReference>
<proteinExistence type="predicted"/>
<evidence type="ECO:0000313" key="3">
    <source>
        <dbReference type="EMBL" id="RDY30356.1"/>
    </source>
</evidence>
<keyword evidence="1" id="KW-1133">Transmembrane helix</keyword>
<evidence type="ECO:0000313" key="4">
    <source>
        <dbReference type="Proteomes" id="UP000216411"/>
    </source>
</evidence>
<dbReference type="PANTHER" id="PTHR30015:SF6">
    <property type="entry name" value="SLL1429 PROTEIN"/>
    <property type="match status" value="1"/>
</dbReference>
<dbReference type="Proteomes" id="UP000216411">
    <property type="component" value="Unassembled WGS sequence"/>
</dbReference>
<dbReference type="RefSeq" id="WP_094377632.1">
    <property type="nucleotide sequence ID" value="NZ_NOKA02000039.1"/>
</dbReference>